<dbReference type="Proteomes" id="UP000176938">
    <property type="component" value="Unassembled WGS sequence"/>
</dbReference>
<dbReference type="AlphaFoldDB" id="A0A1F4RB17"/>
<comment type="caution">
    <text evidence="1">The sequence shown here is derived from an EMBL/GenBank/DDBJ whole genome shotgun (WGS) entry which is preliminary data.</text>
</comment>
<protein>
    <recommendedName>
        <fullName evidence="3">Reverse transcriptase domain-containing protein</fullName>
    </recommendedName>
</protein>
<dbReference type="EMBL" id="METP01000045">
    <property type="protein sequence ID" value="OGC05355.1"/>
    <property type="molecule type" value="Genomic_DNA"/>
</dbReference>
<evidence type="ECO:0008006" key="3">
    <source>
        <dbReference type="Google" id="ProtNLM"/>
    </source>
</evidence>
<organism evidence="1 2">
    <name type="scientific">candidate division WOR-1 bacterium RIFCSPLOWO2_02_FULL_46_20</name>
    <dbReference type="NCBI Taxonomy" id="1802567"/>
    <lineage>
        <taxon>Bacteria</taxon>
        <taxon>Bacillati</taxon>
        <taxon>Saganbacteria</taxon>
    </lineage>
</organism>
<name>A0A1F4RB17_UNCSA</name>
<dbReference type="SUPFAM" id="SSF56672">
    <property type="entry name" value="DNA/RNA polymerases"/>
    <property type="match status" value="1"/>
</dbReference>
<dbReference type="InterPro" id="IPR043502">
    <property type="entry name" value="DNA/RNA_pol_sf"/>
</dbReference>
<evidence type="ECO:0000313" key="2">
    <source>
        <dbReference type="Proteomes" id="UP000176938"/>
    </source>
</evidence>
<sequence>MKRSGYLFGLIASFENLLKAARKAQRGKRRKDSTAGFNLNLENELLQLQAELQSRAYRIGAYKCFYVFDPRRRLISALPYRDRVVQHALCNVIEPIFDGSIIFDSYACRKGNGLVNFGCQRNCISRV</sequence>
<reference evidence="1 2" key="1">
    <citation type="journal article" date="2016" name="Nat. Commun.">
        <title>Thousands of microbial genomes shed light on interconnected biogeochemical processes in an aquifer system.</title>
        <authorList>
            <person name="Anantharaman K."/>
            <person name="Brown C.T."/>
            <person name="Hug L.A."/>
            <person name="Sharon I."/>
            <person name="Castelle C.J."/>
            <person name="Probst A.J."/>
            <person name="Thomas B.C."/>
            <person name="Singh A."/>
            <person name="Wilkins M.J."/>
            <person name="Karaoz U."/>
            <person name="Brodie E.L."/>
            <person name="Williams K.H."/>
            <person name="Hubbard S.S."/>
            <person name="Banfield J.F."/>
        </authorList>
    </citation>
    <scope>NUCLEOTIDE SEQUENCE [LARGE SCALE GENOMIC DNA]</scope>
</reference>
<gene>
    <name evidence="1" type="ORF">A3H38_04830</name>
</gene>
<proteinExistence type="predicted"/>
<evidence type="ECO:0000313" key="1">
    <source>
        <dbReference type="EMBL" id="OGC05355.1"/>
    </source>
</evidence>
<accession>A0A1F4RB17</accession>